<feature type="region of interest" description="Disordered" evidence="1">
    <location>
        <begin position="71"/>
        <end position="90"/>
    </location>
</feature>
<dbReference type="PANTHER" id="PTHR37946">
    <property type="entry name" value="SLL1969 PROTEIN"/>
    <property type="match status" value="1"/>
</dbReference>
<evidence type="ECO:0000256" key="1">
    <source>
        <dbReference type="SAM" id="MobiDB-lite"/>
    </source>
</evidence>
<feature type="domain" description="AB hydrolase-1" evidence="2">
    <location>
        <begin position="117"/>
        <end position="219"/>
    </location>
</feature>
<sequence>MALDPFAELRQVVADQLARFWPAALHDDEHAQLRDEVATEMAMMLGRNPAREVAFEDFEALDDDPEVQVDAARANSEDTEDPDPLANESLPLGARLKPRGIFEDDWTARPTAQRPWPVILLHGTCDTKGIWQEMGADLRADGWAVFAPDYGTRATGLIPTSARQVGAYIDTVLAATGSSQAIIIGHSQGGLLARYWMRVYGNADKVRHLVCLASPNHGTTAGGIISPLVATKRAENVMNSVISSWFGSAGSQQITGHPLFHEVNGDGDVEEGVTYTCIATRSDSVIKPPSSCFLDAEDAPSGTVRNIYVQDFDRLAVVMHEDMPLDRRVRAIVRAVLKNLELPGN</sequence>
<gene>
    <name evidence="3" type="ORF">H0194_06080</name>
</gene>
<evidence type="ECO:0000313" key="3">
    <source>
        <dbReference type="EMBL" id="QNE88680.1"/>
    </source>
</evidence>
<dbReference type="RefSeq" id="WP_185175070.1">
    <property type="nucleotide sequence ID" value="NZ_CP059404.1"/>
</dbReference>
<dbReference type="Proteomes" id="UP000515743">
    <property type="component" value="Chromosome"/>
</dbReference>
<organism evidence="3 4">
    <name type="scientific">Corynebacterium incognita</name>
    <dbReference type="NCBI Taxonomy" id="2754725"/>
    <lineage>
        <taxon>Bacteria</taxon>
        <taxon>Bacillati</taxon>
        <taxon>Actinomycetota</taxon>
        <taxon>Actinomycetes</taxon>
        <taxon>Mycobacteriales</taxon>
        <taxon>Corynebacteriaceae</taxon>
        <taxon>Corynebacterium</taxon>
    </lineage>
</organism>
<keyword evidence="4" id="KW-1185">Reference proteome</keyword>
<proteinExistence type="predicted"/>
<evidence type="ECO:0000259" key="2">
    <source>
        <dbReference type="Pfam" id="PF00561"/>
    </source>
</evidence>
<dbReference type="Gene3D" id="3.40.50.1820">
    <property type="entry name" value="alpha/beta hydrolase"/>
    <property type="match status" value="1"/>
</dbReference>
<evidence type="ECO:0000313" key="4">
    <source>
        <dbReference type="Proteomes" id="UP000515743"/>
    </source>
</evidence>
<dbReference type="InterPro" id="IPR000073">
    <property type="entry name" value="AB_hydrolase_1"/>
</dbReference>
<dbReference type="PANTHER" id="PTHR37946:SF1">
    <property type="entry name" value="SLL1969 PROTEIN"/>
    <property type="match status" value="1"/>
</dbReference>
<protein>
    <submittedName>
        <fullName evidence="3">Triacylglycerol lipase</fullName>
    </submittedName>
</protein>
<reference evidence="3 4" key="1">
    <citation type="submission" date="2020-07" db="EMBL/GenBank/DDBJ databases">
        <title>Complete genome and description of Corynebacterium incognita strain Marseille-Q3630 sp. nov.</title>
        <authorList>
            <person name="Boxberger M."/>
        </authorList>
    </citation>
    <scope>NUCLEOTIDE SEQUENCE [LARGE SCALE GENOMIC DNA]</scope>
    <source>
        <strain evidence="3 4">Marseille-Q3630</strain>
    </source>
</reference>
<name>A0A7G7CM64_9CORY</name>
<dbReference type="Pfam" id="PF00561">
    <property type="entry name" value="Abhydrolase_1"/>
    <property type="match status" value="1"/>
</dbReference>
<accession>A0A7G7CM64</accession>
<dbReference type="InterPro" id="IPR029058">
    <property type="entry name" value="AB_hydrolase_fold"/>
</dbReference>
<dbReference type="GO" id="GO:0003824">
    <property type="term" value="F:catalytic activity"/>
    <property type="evidence" value="ECO:0007669"/>
    <property type="project" value="UniProtKB-ARBA"/>
</dbReference>
<dbReference type="EMBL" id="CP059404">
    <property type="protein sequence ID" value="QNE88680.1"/>
    <property type="molecule type" value="Genomic_DNA"/>
</dbReference>
<dbReference type="SUPFAM" id="SSF53474">
    <property type="entry name" value="alpha/beta-Hydrolases"/>
    <property type="match status" value="1"/>
</dbReference>
<dbReference type="KEGG" id="cik:H0194_06080"/>
<dbReference type="AlphaFoldDB" id="A0A7G7CM64"/>